<evidence type="ECO:0000259" key="4">
    <source>
        <dbReference type="PROSITE" id="PS50011"/>
    </source>
</evidence>
<feature type="compositionally biased region" description="Basic and acidic residues" evidence="3">
    <location>
        <begin position="588"/>
        <end position="599"/>
    </location>
</feature>
<feature type="domain" description="Protein kinase" evidence="4">
    <location>
        <begin position="132"/>
        <end position="436"/>
    </location>
</feature>
<keyword evidence="2" id="KW-0067">ATP-binding</keyword>
<dbReference type="PANTHER" id="PTHR48014:SF21">
    <property type="entry name" value="SERINE_THREONINE-PROTEIN KINASE FRAY2"/>
    <property type="match status" value="1"/>
</dbReference>
<feature type="compositionally biased region" description="Polar residues" evidence="3">
    <location>
        <begin position="478"/>
        <end position="493"/>
    </location>
</feature>
<dbReference type="GO" id="GO:0005524">
    <property type="term" value="F:ATP binding"/>
    <property type="evidence" value="ECO:0007669"/>
    <property type="project" value="UniProtKB-UniRule"/>
</dbReference>
<feature type="compositionally biased region" description="Gly residues" evidence="3">
    <location>
        <begin position="34"/>
        <end position="54"/>
    </location>
</feature>
<feature type="compositionally biased region" description="Polar residues" evidence="3">
    <location>
        <begin position="518"/>
        <end position="533"/>
    </location>
</feature>
<feature type="region of interest" description="Disordered" evidence="3">
    <location>
        <begin position="513"/>
        <end position="574"/>
    </location>
</feature>
<dbReference type="AlphaFoldDB" id="A0A0D6EU22"/>
<evidence type="ECO:0000256" key="3">
    <source>
        <dbReference type="SAM" id="MobiDB-lite"/>
    </source>
</evidence>
<feature type="binding site" evidence="2">
    <location>
        <position position="168"/>
    </location>
    <ligand>
        <name>ATP</name>
        <dbReference type="ChEBI" id="CHEBI:30616"/>
    </ligand>
</feature>
<dbReference type="InterPro" id="IPR011009">
    <property type="entry name" value="Kinase-like_dom_sf"/>
</dbReference>
<evidence type="ECO:0000313" key="5">
    <source>
        <dbReference type="EMBL" id="CEQ43110.1"/>
    </source>
</evidence>
<sequence>MTVASTSASTTTKAKRASAWLSSAKAGFKSMGSSAGGGGGGSAASSGGTSGGQSGTSPTSGFTMGTRLTRVLSGQGQEIRKGKGKEREVDSVPEERSEVDKGGLAMPDIAPRKIIGAVKDEWPLYSCRPGDYEIGESIGFGSSSVVHLAKFCPSNASPKPAPLPCAVKIIDVDRLSSAGDIDRLRRCVQMPSLARTELMAIVPDRETQLMALSKHPNVLRVRGEWIEGSKLCIAVRYMTHGSLLDISRYAFPDGFDENVIATVLQQALHGLLYLHKNGWLHRDIKAANLLVDVGPSADDGTVLLADFGVSSSLFQEIGSSSKPGTDSNLFSPRKSFVGTPCWMAPEVVERRAYDSKADIWSFGITALELASGRAPNSLYPPAKALSKTILDDPPELDREGGKYKYSRAMKEMIDSCLQKDPKKRPTAEKLLQHPFFRSAKKKSYLVSAILEDLPPLQDRQQRRRKASAGRTDTIGSWDFQSTMPGTPAKTPNSGIFEDPFASFSTTNSPYSTFLRRGSSASQPPTPTLEQRTSLFGLPNFRERERKRDSSRAPSSHRRQISFDLDTPPSSPISTLGLVLSESVRFEEPDAVEQAEKEVMVADEDSGMGVEPTK</sequence>
<keyword evidence="6" id="KW-1185">Reference proteome</keyword>
<dbReference type="InterPro" id="IPR047173">
    <property type="entry name" value="STRAD_A/B-like"/>
</dbReference>
<dbReference type="InterPro" id="IPR000719">
    <property type="entry name" value="Prot_kinase_dom"/>
</dbReference>
<dbReference type="SMART" id="SM00220">
    <property type="entry name" value="S_TKc"/>
    <property type="match status" value="1"/>
</dbReference>
<evidence type="ECO:0000313" key="6">
    <source>
        <dbReference type="Proteomes" id="UP000243876"/>
    </source>
</evidence>
<name>A0A0D6EU22_SPOSA</name>
<reference evidence="6" key="1">
    <citation type="submission" date="2015-02" db="EMBL/GenBank/DDBJ databases">
        <authorList>
            <person name="Gon?alves P."/>
        </authorList>
    </citation>
    <scope>NUCLEOTIDE SEQUENCE [LARGE SCALE GENOMIC DNA]</scope>
</reference>
<comment type="similarity">
    <text evidence="1">Belongs to the protein kinase superfamily. STE Ser/Thr protein kinase family. STE20 subfamily.</text>
</comment>
<organism evidence="5 6">
    <name type="scientific">Sporidiobolus salmonicolor</name>
    <name type="common">Yeast-like fungus</name>
    <name type="synonym">Sporobolomyces salmonicolor</name>
    <dbReference type="NCBI Taxonomy" id="5005"/>
    <lineage>
        <taxon>Eukaryota</taxon>
        <taxon>Fungi</taxon>
        <taxon>Dikarya</taxon>
        <taxon>Basidiomycota</taxon>
        <taxon>Pucciniomycotina</taxon>
        <taxon>Microbotryomycetes</taxon>
        <taxon>Sporidiobolales</taxon>
        <taxon>Sporidiobolaceae</taxon>
        <taxon>Sporobolomyces</taxon>
    </lineage>
</organism>
<dbReference type="PROSITE" id="PS00107">
    <property type="entry name" value="PROTEIN_KINASE_ATP"/>
    <property type="match status" value="1"/>
</dbReference>
<feature type="region of interest" description="Disordered" evidence="3">
    <location>
        <begin position="588"/>
        <end position="613"/>
    </location>
</feature>
<feature type="region of interest" description="Disordered" evidence="3">
    <location>
        <begin position="1"/>
        <end position="104"/>
    </location>
</feature>
<dbReference type="Pfam" id="PF00069">
    <property type="entry name" value="Pkinase"/>
    <property type="match status" value="1"/>
</dbReference>
<keyword evidence="2" id="KW-0547">Nucleotide-binding</keyword>
<dbReference type="Gene3D" id="1.10.510.10">
    <property type="entry name" value="Transferase(Phosphotransferase) domain 1"/>
    <property type="match status" value="1"/>
</dbReference>
<evidence type="ECO:0000256" key="1">
    <source>
        <dbReference type="ARBA" id="ARBA00008874"/>
    </source>
</evidence>
<evidence type="ECO:0000256" key="2">
    <source>
        <dbReference type="PROSITE-ProRule" id="PRU10141"/>
    </source>
</evidence>
<feature type="compositionally biased region" description="Basic and acidic residues" evidence="3">
    <location>
        <begin position="78"/>
        <end position="101"/>
    </location>
</feature>
<dbReference type="SUPFAM" id="SSF56112">
    <property type="entry name" value="Protein kinase-like (PK-like)"/>
    <property type="match status" value="1"/>
</dbReference>
<dbReference type="GO" id="GO:0004672">
    <property type="term" value="F:protein kinase activity"/>
    <property type="evidence" value="ECO:0007669"/>
    <property type="project" value="InterPro"/>
</dbReference>
<dbReference type="PANTHER" id="PTHR48014">
    <property type="entry name" value="SERINE/THREONINE-PROTEIN KINASE FRAY2"/>
    <property type="match status" value="1"/>
</dbReference>
<dbReference type="InterPro" id="IPR017441">
    <property type="entry name" value="Protein_kinase_ATP_BS"/>
</dbReference>
<dbReference type="GO" id="GO:0043539">
    <property type="term" value="F:protein serine/threonine kinase activator activity"/>
    <property type="evidence" value="ECO:0007669"/>
    <property type="project" value="InterPro"/>
</dbReference>
<proteinExistence type="inferred from homology"/>
<protein>
    <submittedName>
        <fullName evidence="5">SPOSA6832_05008-mRNA-1:cds</fullName>
    </submittedName>
</protein>
<dbReference type="Proteomes" id="UP000243876">
    <property type="component" value="Unassembled WGS sequence"/>
</dbReference>
<feature type="compositionally biased region" description="Basic and acidic residues" evidence="3">
    <location>
        <begin position="540"/>
        <end position="550"/>
    </location>
</feature>
<dbReference type="EMBL" id="CENE01000050">
    <property type="protein sequence ID" value="CEQ43110.1"/>
    <property type="molecule type" value="Genomic_DNA"/>
</dbReference>
<accession>A0A0D6EU22</accession>
<dbReference type="PROSITE" id="PS50011">
    <property type="entry name" value="PROTEIN_KINASE_DOM"/>
    <property type="match status" value="1"/>
</dbReference>
<dbReference type="OrthoDB" id="248923at2759"/>
<feature type="region of interest" description="Disordered" evidence="3">
    <location>
        <begin position="456"/>
        <end position="501"/>
    </location>
</feature>
<feature type="compositionally biased region" description="Low complexity" evidence="3">
    <location>
        <begin position="1"/>
        <end position="33"/>
    </location>
</feature>
<gene>
    <name evidence="5" type="primary">SPOSA6832_05008</name>
</gene>